<comment type="subcellular location">
    <subcellularLocation>
        <location evidence="1 10">Cell outer membrane</location>
        <topology evidence="1 10">Multi-pass membrane protein</topology>
    </subcellularLocation>
</comment>
<keyword evidence="3 10" id="KW-1134">Transmembrane beta strand</keyword>
<dbReference type="Pfam" id="PF00593">
    <property type="entry name" value="TonB_dep_Rec_b-barrel"/>
    <property type="match status" value="1"/>
</dbReference>
<feature type="domain" description="TonB-dependent receptor plug" evidence="14">
    <location>
        <begin position="72"/>
        <end position="175"/>
    </location>
</feature>
<keyword evidence="9 10" id="KW-0998">Cell outer membrane</keyword>
<keyword evidence="2 10" id="KW-0813">Transport</keyword>
<evidence type="ECO:0000256" key="6">
    <source>
        <dbReference type="ARBA" id="ARBA00023077"/>
    </source>
</evidence>
<keyword evidence="5" id="KW-0732">Signal</keyword>
<evidence type="ECO:0000256" key="8">
    <source>
        <dbReference type="ARBA" id="ARBA00023170"/>
    </source>
</evidence>
<feature type="domain" description="TonB-dependent receptor-like beta-barrel" evidence="13">
    <location>
        <begin position="256"/>
        <end position="681"/>
    </location>
</feature>
<dbReference type="CDD" id="cd01347">
    <property type="entry name" value="ligand_gated_channel"/>
    <property type="match status" value="1"/>
</dbReference>
<dbReference type="InterPro" id="IPR039426">
    <property type="entry name" value="TonB-dep_rcpt-like"/>
</dbReference>
<keyword evidence="16" id="KW-1185">Reference proteome</keyword>
<evidence type="ECO:0000256" key="4">
    <source>
        <dbReference type="ARBA" id="ARBA00022692"/>
    </source>
</evidence>
<dbReference type="InterPro" id="IPR012910">
    <property type="entry name" value="Plug_dom"/>
</dbReference>
<dbReference type="PROSITE" id="PS52016">
    <property type="entry name" value="TONB_DEPENDENT_REC_3"/>
    <property type="match status" value="1"/>
</dbReference>
<name>F4KKS9_PORAD</name>
<dbReference type="STRING" id="879243.Poras_0008"/>
<dbReference type="InterPro" id="IPR036942">
    <property type="entry name" value="Beta-barrel_TonB_sf"/>
</dbReference>
<dbReference type="Gene3D" id="2.40.170.20">
    <property type="entry name" value="TonB-dependent receptor, beta-barrel domain"/>
    <property type="match status" value="1"/>
</dbReference>
<evidence type="ECO:0000256" key="7">
    <source>
        <dbReference type="ARBA" id="ARBA00023136"/>
    </source>
</evidence>
<proteinExistence type="inferred from homology"/>
<dbReference type="GO" id="GO:0044718">
    <property type="term" value="P:siderophore transmembrane transport"/>
    <property type="evidence" value="ECO:0007669"/>
    <property type="project" value="TreeGrafter"/>
</dbReference>
<evidence type="ECO:0000256" key="1">
    <source>
        <dbReference type="ARBA" id="ARBA00004571"/>
    </source>
</evidence>
<dbReference type="GO" id="GO:0009279">
    <property type="term" value="C:cell outer membrane"/>
    <property type="evidence" value="ECO:0007669"/>
    <property type="project" value="UniProtKB-SubCell"/>
</dbReference>
<dbReference type="PANTHER" id="PTHR30069">
    <property type="entry name" value="TONB-DEPENDENT OUTER MEMBRANE RECEPTOR"/>
    <property type="match status" value="1"/>
</dbReference>
<evidence type="ECO:0000256" key="9">
    <source>
        <dbReference type="ARBA" id="ARBA00023237"/>
    </source>
</evidence>
<dbReference type="InterPro" id="IPR000531">
    <property type="entry name" value="Beta-barrel_TonB"/>
</dbReference>
<reference evidence="16" key="1">
    <citation type="submission" date="2011-04" db="EMBL/GenBank/DDBJ databases">
        <title>The complete genome of Porphyromonas asaccharolytica DSM 20707.</title>
        <authorList>
            <person name="Lucas S."/>
            <person name="Han J."/>
            <person name="Lapidus A."/>
            <person name="Bruce D."/>
            <person name="Goodwin L."/>
            <person name="Pitluck S."/>
            <person name="Peters L."/>
            <person name="Kyrpides N."/>
            <person name="Mavromatis K."/>
            <person name="Ivanova N."/>
            <person name="Ovchinnikova G."/>
            <person name="Pagani I."/>
            <person name="Lu M."/>
            <person name="Detter J.C."/>
            <person name="Tapia R."/>
            <person name="Han C."/>
            <person name="Land M."/>
            <person name="Hauser L."/>
            <person name="Markowitz V."/>
            <person name="Cheng J.-F."/>
            <person name="Hugenholtz P."/>
            <person name="Woyke T."/>
            <person name="Wu D."/>
            <person name="Gronow S."/>
            <person name="Wellnitz S."/>
            <person name="Brambilla E."/>
            <person name="Klenk H.-P."/>
            <person name="Eisen J.A."/>
        </authorList>
    </citation>
    <scope>NUCLEOTIDE SEQUENCE [LARGE SCALE GENOMIC DNA]</scope>
    <source>
        <strain evidence="16">ATCC 25260 / DSM 20707 / VPI 4198</strain>
    </source>
</reference>
<dbReference type="Gene3D" id="2.170.130.10">
    <property type="entry name" value="TonB-dependent receptor, plug domain"/>
    <property type="match status" value="1"/>
</dbReference>
<gene>
    <name evidence="15" type="ordered locus">Poras_0008</name>
</gene>
<dbReference type="EMBL" id="CP002689">
    <property type="protein sequence ID" value="AEE11962.1"/>
    <property type="molecule type" value="Genomic_DNA"/>
</dbReference>
<keyword evidence="6 11" id="KW-0798">TonB box</keyword>
<dbReference type="eggNOG" id="COG4771">
    <property type="taxonomic scope" value="Bacteria"/>
</dbReference>
<dbReference type="KEGG" id="pah:Poras_0008"/>
<evidence type="ECO:0000313" key="16">
    <source>
        <dbReference type="Proteomes" id="UP000006545"/>
    </source>
</evidence>
<keyword evidence="8 15" id="KW-0675">Receptor</keyword>
<evidence type="ECO:0000256" key="2">
    <source>
        <dbReference type="ARBA" id="ARBA00022448"/>
    </source>
</evidence>
<evidence type="ECO:0000259" key="14">
    <source>
        <dbReference type="Pfam" id="PF07715"/>
    </source>
</evidence>
<evidence type="ECO:0000256" key="11">
    <source>
        <dbReference type="RuleBase" id="RU003357"/>
    </source>
</evidence>
<dbReference type="HOGENOM" id="CLU_008287_18_0_10"/>
<evidence type="ECO:0000313" key="15">
    <source>
        <dbReference type="EMBL" id="AEE11962.1"/>
    </source>
</evidence>
<evidence type="ECO:0000256" key="10">
    <source>
        <dbReference type="PROSITE-ProRule" id="PRU01360"/>
    </source>
</evidence>
<evidence type="ECO:0000256" key="12">
    <source>
        <dbReference type="SAM" id="MobiDB-lite"/>
    </source>
</evidence>
<accession>F4KKS9</accession>
<dbReference type="SUPFAM" id="SSF56935">
    <property type="entry name" value="Porins"/>
    <property type="match status" value="1"/>
</dbReference>
<dbReference type="GO" id="GO:0015344">
    <property type="term" value="F:siderophore uptake transmembrane transporter activity"/>
    <property type="evidence" value="ECO:0007669"/>
    <property type="project" value="TreeGrafter"/>
</dbReference>
<evidence type="ECO:0000256" key="3">
    <source>
        <dbReference type="ARBA" id="ARBA00022452"/>
    </source>
</evidence>
<comment type="similarity">
    <text evidence="10 11">Belongs to the TonB-dependent receptor family.</text>
</comment>
<dbReference type="PANTHER" id="PTHR30069:SF29">
    <property type="entry name" value="HEMOGLOBIN AND HEMOGLOBIN-HAPTOGLOBIN-BINDING PROTEIN 1-RELATED"/>
    <property type="match status" value="1"/>
</dbReference>
<evidence type="ECO:0000256" key="5">
    <source>
        <dbReference type="ARBA" id="ARBA00022729"/>
    </source>
</evidence>
<sequence length="735" mass="83188">MPASIDFPYWCMNRYPAIVVQLLALLLPATLIAQTSASTPTDTLAWAAVDSLSVLNLDEVVVTGTGTNYLLKNAPVQTEIINAKTLESYGSATLTEILSGLIPSIDFSHSDMGTAMQMGGLGSQYILILVDGKRLMSDLGGQTNLDMVDPTRIERIEVVKGAASALYGSDAIAGVINIITKKSRDNLSIDNSTRIASYGVVNQSNAFQYKVGDWTTLTDFNLKHSDGWQNTTCEDPNRYEYPITNSVNNTSNPYLDWQIGQHLYWRQGKPLSAYVEGNYYRKDIHRPTGIPDYKTYDFRYHNTSVGAGMRWQTPQGAVLTAQMQYYMHAYYYVYTGETWAKEFLPGGKELSFPYFPGDVGLQSNQQRITTQLKGVFALPFDQRLSAGVDLHHNWLIAPHRLDEDRVDDFRAGLYLQDEWTPTRSFNLTAGARLTYHPAFGAKFTPKVSLLYKLGPVNLRATYSEGFKTPTIKELHYRYIRQMAMIVLHLGNPHLKAQTSRYISGSVEYHNPIVNVSVTGYANFLNNMITLVTIPRSEAPSDLLVSYNPNRIRQYKNMDSAKTYGADVTAKWRIYKQWTLMTSYSYLNTDALLYDDEKGEMRQVTIDGMAHHRATVGLSWSEAFLHQRYKLAVGLYGRMQSTRYYQDDGNGKPYHLWRLNTQQTIIPNENWSLDLNIGVDNLLNYYETTPHGLHYGTSTPGRTLYMTMSVHFGRAKQITPTKRSSRHAQSQEDEED</sequence>
<keyword evidence="7 10" id="KW-0472">Membrane</keyword>
<feature type="region of interest" description="Disordered" evidence="12">
    <location>
        <begin position="715"/>
        <end position="735"/>
    </location>
</feature>
<dbReference type="Pfam" id="PF07715">
    <property type="entry name" value="Plug"/>
    <property type="match status" value="1"/>
</dbReference>
<protein>
    <submittedName>
        <fullName evidence="15">TonB-dependent receptor plug</fullName>
    </submittedName>
</protein>
<keyword evidence="4 10" id="KW-0812">Transmembrane</keyword>
<organism evidence="15 16">
    <name type="scientific">Porphyromonas asaccharolytica (strain ATCC 25260 / DSM 20707 / BCRC 10618 / CCUG 7834 / JCM 6326 / LMG 13178 / VPI 4198 / B440)</name>
    <name type="common">Bacteroides asaccharolyticus</name>
    <dbReference type="NCBI Taxonomy" id="879243"/>
    <lineage>
        <taxon>Bacteria</taxon>
        <taxon>Pseudomonadati</taxon>
        <taxon>Bacteroidota</taxon>
        <taxon>Bacteroidia</taxon>
        <taxon>Bacteroidales</taxon>
        <taxon>Porphyromonadaceae</taxon>
        <taxon>Porphyromonas</taxon>
    </lineage>
</organism>
<dbReference type="Proteomes" id="UP000006545">
    <property type="component" value="Chromosome"/>
</dbReference>
<dbReference type="AlphaFoldDB" id="F4KKS9"/>
<evidence type="ECO:0000259" key="13">
    <source>
        <dbReference type="Pfam" id="PF00593"/>
    </source>
</evidence>
<dbReference type="InterPro" id="IPR037066">
    <property type="entry name" value="Plug_dom_sf"/>
</dbReference>